<evidence type="ECO:0000256" key="3">
    <source>
        <dbReference type="ARBA" id="ARBA00022692"/>
    </source>
</evidence>
<reference evidence="14" key="1">
    <citation type="submission" date="2018-02" db="EMBL/GenBank/DDBJ databases">
        <authorList>
            <person name="Clavel T."/>
            <person name="Strowig T."/>
        </authorList>
    </citation>
    <scope>NUCLEOTIDE SEQUENCE [LARGE SCALE GENOMIC DNA]</scope>
    <source>
        <strain evidence="14">DSM 103720</strain>
    </source>
</reference>
<feature type="transmembrane region" description="Helical" evidence="10">
    <location>
        <begin position="272"/>
        <end position="297"/>
    </location>
</feature>
<keyword evidence="8" id="KW-1015">Disulfide bond</keyword>
<feature type="transmembrane region" description="Helical" evidence="10">
    <location>
        <begin position="217"/>
        <end position="241"/>
    </location>
</feature>
<dbReference type="RefSeq" id="WP_107032852.1">
    <property type="nucleotide sequence ID" value="NZ_CAOLYA010000016.1"/>
</dbReference>
<dbReference type="Gene3D" id="1.20.1440.130">
    <property type="entry name" value="VKOR domain"/>
    <property type="match status" value="1"/>
</dbReference>
<evidence type="ECO:0000256" key="6">
    <source>
        <dbReference type="ARBA" id="ARBA00023002"/>
    </source>
</evidence>
<dbReference type="GO" id="GO:0048038">
    <property type="term" value="F:quinone binding"/>
    <property type="evidence" value="ECO:0007669"/>
    <property type="project" value="UniProtKB-KW"/>
</dbReference>
<keyword evidence="9" id="KW-0676">Redox-active center</keyword>
<keyword evidence="6" id="KW-0560">Oxidoreductase</keyword>
<feature type="transmembrane region" description="Helical" evidence="10">
    <location>
        <begin position="303"/>
        <end position="321"/>
    </location>
</feature>
<name>A0A2V1ILF4_9BACT</name>
<evidence type="ECO:0000256" key="9">
    <source>
        <dbReference type="ARBA" id="ARBA00023284"/>
    </source>
</evidence>
<evidence type="ECO:0000256" key="8">
    <source>
        <dbReference type="ARBA" id="ARBA00023157"/>
    </source>
</evidence>
<comment type="caution">
    <text evidence="13">The sequence shown here is derived from an EMBL/GenBank/DDBJ whole genome shotgun (WGS) entry which is preliminary data.</text>
</comment>
<feature type="transmembrane region" description="Helical" evidence="10">
    <location>
        <begin position="161"/>
        <end position="183"/>
    </location>
</feature>
<sequence length="347" mass="38355">MAATATLMSDFLKELGVRHTAAYTDRRFSEMPFKSLFGLSKLLQEYGVDNEALRLAEKSEIGKLPVPFLAGTDGGFVIVTSVGADRIGYLTQGVAEAMPPDEFKKAWSGVVLLAYPDEKSVEPGYAAHARDLFIGEAKKWVLAAGAVLLFLYLFVSNRIYAAWSTVGLTLIDLAGLWLTYMLVQKSLKIKSRAADRVCGVLQEGGCDSVLETKASKFFGIFGWSEVGFSYFSVSLLTLLIFPQWICYLALCNACCLPFTFWSIWYQKFRAKAWCTLCVSVQASLWLLFFCYLGGGWFRGVFPLRIEFFVLGLTYLTVLLGLNRILPLIGRQENAGSASGGADQADRV</sequence>
<evidence type="ECO:0000313" key="14">
    <source>
        <dbReference type="Proteomes" id="UP000244905"/>
    </source>
</evidence>
<accession>A0A2V1ILF4</accession>
<feature type="domain" description="Vitamin K epoxide reductase" evidence="12">
    <location>
        <begin position="169"/>
        <end position="290"/>
    </location>
</feature>
<dbReference type="Pfam" id="PF07884">
    <property type="entry name" value="VKOR"/>
    <property type="match status" value="1"/>
</dbReference>
<dbReference type="Gene3D" id="3.90.70.10">
    <property type="entry name" value="Cysteine proteinases"/>
    <property type="match status" value="1"/>
</dbReference>
<evidence type="ECO:0008006" key="15">
    <source>
        <dbReference type="Google" id="ProtNLM"/>
    </source>
</evidence>
<evidence type="ECO:0000256" key="1">
    <source>
        <dbReference type="ARBA" id="ARBA00004141"/>
    </source>
</evidence>
<dbReference type="InterPro" id="IPR005074">
    <property type="entry name" value="Peptidase_C39"/>
</dbReference>
<dbReference type="InterPro" id="IPR012932">
    <property type="entry name" value="VKOR"/>
</dbReference>
<comment type="similarity">
    <text evidence="2">Belongs to the VKOR family.</text>
</comment>
<dbReference type="GO" id="GO:0006508">
    <property type="term" value="P:proteolysis"/>
    <property type="evidence" value="ECO:0007669"/>
    <property type="project" value="InterPro"/>
</dbReference>
<proteinExistence type="inferred from homology"/>
<keyword evidence="4" id="KW-0874">Quinone</keyword>
<evidence type="ECO:0000256" key="10">
    <source>
        <dbReference type="SAM" id="Phobius"/>
    </source>
</evidence>
<comment type="subcellular location">
    <subcellularLocation>
        <location evidence="1">Membrane</location>
        <topology evidence="1">Multi-pass membrane protein</topology>
    </subcellularLocation>
</comment>
<dbReference type="AlphaFoldDB" id="A0A2V1ILF4"/>
<keyword evidence="5 10" id="KW-1133">Transmembrane helix</keyword>
<dbReference type="InterPro" id="IPR038354">
    <property type="entry name" value="VKOR_sf"/>
</dbReference>
<dbReference type="EMBL" id="PUEC01000023">
    <property type="protein sequence ID" value="PWB01302.1"/>
    <property type="molecule type" value="Genomic_DNA"/>
</dbReference>
<evidence type="ECO:0000256" key="2">
    <source>
        <dbReference type="ARBA" id="ARBA00006214"/>
    </source>
</evidence>
<evidence type="ECO:0000259" key="12">
    <source>
        <dbReference type="Pfam" id="PF07884"/>
    </source>
</evidence>
<dbReference type="Proteomes" id="UP000244905">
    <property type="component" value="Unassembled WGS sequence"/>
</dbReference>
<dbReference type="Pfam" id="PF03412">
    <property type="entry name" value="Peptidase_C39"/>
    <property type="match status" value="1"/>
</dbReference>
<evidence type="ECO:0000256" key="5">
    <source>
        <dbReference type="ARBA" id="ARBA00022989"/>
    </source>
</evidence>
<keyword evidence="3 10" id="KW-0812">Transmembrane</keyword>
<dbReference type="GO" id="GO:0008233">
    <property type="term" value="F:peptidase activity"/>
    <property type="evidence" value="ECO:0007669"/>
    <property type="project" value="InterPro"/>
</dbReference>
<dbReference type="GO" id="GO:0005524">
    <property type="term" value="F:ATP binding"/>
    <property type="evidence" value="ECO:0007669"/>
    <property type="project" value="InterPro"/>
</dbReference>
<gene>
    <name evidence="13" type="ORF">C5O23_10255</name>
</gene>
<keyword evidence="7 10" id="KW-0472">Membrane</keyword>
<feature type="transmembrane region" description="Helical" evidence="10">
    <location>
        <begin position="140"/>
        <end position="155"/>
    </location>
</feature>
<protein>
    <recommendedName>
        <fullName evidence="15">Vitamin K epoxide reductase domain-containing protein</fullName>
    </recommendedName>
</protein>
<evidence type="ECO:0000256" key="7">
    <source>
        <dbReference type="ARBA" id="ARBA00023136"/>
    </source>
</evidence>
<dbReference type="GeneID" id="82526720"/>
<evidence type="ECO:0000313" key="13">
    <source>
        <dbReference type="EMBL" id="PWB01302.1"/>
    </source>
</evidence>
<dbReference type="GO" id="GO:0016020">
    <property type="term" value="C:membrane"/>
    <property type="evidence" value="ECO:0007669"/>
    <property type="project" value="UniProtKB-SubCell"/>
</dbReference>
<organism evidence="13 14">
    <name type="scientific">Duncaniella muris</name>
    <dbReference type="NCBI Taxonomy" id="2094150"/>
    <lineage>
        <taxon>Bacteria</taxon>
        <taxon>Pseudomonadati</taxon>
        <taxon>Bacteroidota</taxon>
        <taxon>Bacteroidia</taxon>
        <taxon>Bacteroidales</taxon>
        <taxon>Muribaculaceae</taxon>
        <taxon>Duncaniella</taxon>
    </lineage>
</organism>
<feature type="domain" description="Peptidase C39" evidence="11">
    <location>
        <begin position="35"/>
        <end position="118"/>
    </location>
</feature>
<keyword evidence="14" id="KW-1185">Reference proteome</keyword>
<evidence type="ECO:0000256" key="4">
    <source>
        <dbReference type="ARBA" id="ARBA00022719"/>
    </source>
</evidence>
<dbReference type="GO" id="GO:0016491">
    <property type="term" value="F:oxidoreductase activity"/>
    <property type="evidence" value="ECO:0007669"/>
    <property type="project" value="UniProtKB-KW"/>
</dbReference>
<evidence type="ECO:0000259" key="11">
    <source>
        <dbReference type="Pfam" id="PF03412"/>
    </source>
</evidence>
<dbReference type="CDD" id="cd12921">
    <property type="entry name" value="VKOR_4"/>
    <property type="match status" value="1"/>
</dbReference>
<feature type="transmembrane region" description="Helical" evidence="10">
    <location>
        <begin position="247"/>
        <end position="265"/>
    </location>
</feature>